<feature type="domain" description="PAC" evidence="11">
    <location>
        <begin position="654"/>
        <end position="706"/>
    </location>
</feature>
<evidence type="ECO:0000259" key="10">
    <source>
        <dbReference type="PROSITE" id="PS50112"/>
    </source>
</evidence>
<dbReference type="SUPFAM" id="SSF55781">
    <property type="entry name" value="GAF domain-like"/>
    <property type="match status" value="1"/>
</dbReference>
<dbReference type="PROSITE" id="PS50113">
    <property type="entry name" value="PAC"/>
    <property type="match status" value="2"/>
</dbReference>
<keyword evidence="3 6" id="KW-0597">Phosphoprotein</keyword>
<sequence>MAAFLENSISSSLNSAAFLNAANYFHNLARITEQYYHCDATSQIMNEAISSLIMATDSNEGFIFLPLSESSESPQAKFKSLLWKNDHFSENTDLEIIRLITSSESESSSDPLCTDSQNWTWSSGLCPISERGQLFWLSMAHNNLKDDSIIRSQAFCGVILSLGNQDSHFQNALVSNLGQLGKLYTASRREFLEMMCLQKSERKYRTYLNHSKDLIWAADMQFNFQYMSPAIMELRGYTPEETMKQPLHEMYTPESTQTIMEAYMQCMEALAINPDFKGPEHGIECQAYCRDGSLKWIEVNAHFYRDENGIVSGFVGNSRDINARKMIETELKYHLEFEKLVTNLASDFITMPVEHINASIQEALRKVGEYAQVDSDWIFMLSQEGSLASLESQWLAPETPDTMDQWQNIRTSDYPFFIDQLVNNGILAVSSLDQIPSEGDSLHEFLSTMGVSSFISAPMIINGDFIGFMGMDCKNSSREWSDEIRTIVKISAHIFANAIARLRTETELANYRNNLETLVRERTAELLEANNALQTEILSRKEAESKLLESELRFQDIFESTDECITVWDVDCNVLYMNGSARNQFSKWKIEAPLARDTKDSGFTKETGYTKDIGYTKETCIDQTLNIKQIFRDFPDLMFAWEHRISTVFSSSQPCSRENVINIKNETRYLESTFFPIRDSRNQAFAVGTVFRDVTERKMLEEELFNSRKIESLGVFAGGIAHDFNNLITVITGSLQLAKMHIAPDHKAFRQIERAEKGAFRCKDIATQFLTFARGGAPIRKTSSIAELIQDCSTLGISGTNANLELHLDNLSPVDIDQGQISQVINNLILNSIQAMPEGGTITIRGRNIVITEPDQLPVRPGRYVQISISDHGKGISGNLKTKIFEPFFTTKENGKGLGLALSHSIIRKHNGYITLVSSEGMGTTFNIFLPQSAGEIPFECITPNEMVRGTGKILVMDDEEDIRINLKSILTDLGYDVEVARDGNEALLIFHRARISDEPFDAVILDLTVPAGMGGRKTMRKLLKIDPEVKAIVSSGYSNDPIMSDYRTHGFSGILFKPYLMEEMSRVVHDVVERGSQKLRKSDNIHE</sequence>
<gene>
    <name evidence="12" type="ORF">CVV64_16295</name>
</gene>
<feature type="domain" description="Response regulatory" evidence="9">
    <location>
        <begin position="953"/>
        <end position="1073"/>
    </location>
</feature>
<dbReference type="InterPro" id="IPR003661">
    <property type="entry name" value="HisK_dim/P_dom"/>
</dbReference>
<dbReference type="InterPro" id="IPR003018">
    <property type="entry name" value="GAF"/>
</dbReference>
<evidence type="ECO:0000259" key="11">
    <source>
        <dbReference type="PROSITE" id="PS50113"/>
    </source>
</evidence>
<dbReference type="Pfam" id="PF02518">
    <property type="entry name" value="HATPase_c"/>
    <property type="match status" value="1"/>
</dbReference>
<dbReference type="InterPro" id="IPR000014">
    <property type="entry name" value="PAS"/>
</dbReference>
<dbReference type="InterPro" id="IPR005467">
    <property type="entry name" value="His_kinase_dom"/>
</dbReference>
<evidence type="ECO:0000256" key="7">
    <source>
        <dbReference type="SAM" id="Coils"/>
    </source>
</evidence>
<dbReference type="NCBIfam" id="TIGR00229">
    <property type="entry name" value="sensory_box"/>
    <property type="match status" value="1"/>
</dbReference>
<dbReference type="AlphaFoldDB" id="A0A2N1PKW3"/>
<keyword evidence="4" id="KW-0808">Transferase</keyword>
<dbReference type="SMART" id="SM00388">
    <property type="entry name" value="HisKA"/>
    <property type="match status" value="1"/>
</dbReference>
<dbReference type="SMART" id="SM00387">
    <property type="entry name" value="HATPase_c"/>
    <property type="match status" value="1"/>
</dbReference>
<keyword evidence="7" id="KW-0175">Coiled coil</keyword>
<dbReference type="PRINTS" id="PR00344">
    <property type="entry name" value="BCTRLSENSOR"/>
</dbReference>
<dbReference type="SUPFAM" id="SSF55785">
    <property type="entry name" value="PYP-like sensor domain (PAS domain)"/>
    <property type="match status" value="2"/>
</dbReference>
<evidence type="ECO:0000313" key="12">
    <source>
        <dbReference type="EMBL" id="PKK88984.1"/>
    </source>
</evidence>
<dbReference type="InterPro" id="IPR001789">
    <property type="entry name" value="Sig_transdc_resp-reg_receiver"/>
</dbReference>
<dbReference type="PANTHER" id="PTHR43065:SF42">
    <property type="entry name" value="TWO-COMPONENT SENSOR PPRA"/>
    <property type="match status" value="1"/>
</dbReference>
<dbReference type="InterPro" id="IPR035965">
    <property type="entry name" value="PAS-like_dom_sf"/>
</dbReference>
<dbReference type="PROSITE" id="PS50109">
    <property type="entry name" value="HIS_KIN"/>
    <property type="match status" value="1"/>
</dbReference>
<evidence type="ECO:0000256" key="5">
    <source>
        <dbReference type="ARBA" id="ARBA00022777"/>
    </source>
</evidence>
<dbReference type="PANTHER" id="PTHR43065">
    <property type="entry name" value="SENSOR HISTIDINE KINASE"/>
    <property type="match status" value="1"/>
</dbReference>
<dbReference type="SMART" id="SM00065">
    <property type="entry name" value="GAF"/>
    <property type="match status" value="1"/>
</dbReference>
<dbReference type="InterPro" id="IPR036097">
    <property type="entry name" value="HisK_dim/P_sf"/>
</dbReference>
<dbReference type="InterPro" id="IPR000700">
    <property type="entry name" value="PAS-assoc_C"/>
</dbReference>
<dbReference type="SUPFAM" id="SSF52172">
    <property type="entry name" value="CheY-like"/>
    <property type="match status" value="1"/>
</dbReference>
<feature type="coiled-coil region" evidence="7">
    <location>
        <begin position="501"/>
        <end position="528"/>
    </location>
</feature>
<dbReference type="Proteomes" id="UP000233256">
    <property type="component" value="Unassembled WGS sequence"/>
</dbReference>
<evidence type="ECO:0000256" key="2">
    <source>
        <dbReference type="ARBA" id="ARBA00012438"/>
    </source>
</evidence>
<dbReference type="CDD" id="cd00130">
    <property type="entry name" value="PAS"/>
    <property type="match status" value="1"/>
</dbReference>
<feature type="domain" description="Histidine kinase" evidence="8">
    <location>
        <begin position="719"/>
        <end position="934"/>
    </location>
</feature>
<dbReference type="SUPFAM" id="SSF55874">
    <property type="entry name" value="ATPase domain of HSP90 chaperone/DNA topoisomerase II/histidine kinase"/>
    <property type="match status" value="1"/>
</dbReference>
<dbReference type="InterPro" id="IPR036890">
    <property type="entry name" value="HATPase_C_sf"/>
</dbReference>
<dbReference type="InterPro" id="IPR011006">
    <property type="entry name" value="CheY-like_superfamily"/>
</dbReference>
<protein>
    <recommendedName>
        <fullName evidence="2">histidine kinase</fullName>
        <ecNumber evidence="2">2.7.13.3</ecNumber>
    </recommendedName>
</protein>
<organism evidence="12 13">
    <name type="scientific">Candidatus Wallbacteria bacterium HGW-Wallbacteria-1</name>
    <dbReference type="NCBI Taxonomy" id="2013854"/>
    <lineage>
        <taxon>Bacteria</taxon>
        <taxon>Candidatus Walliibacteriota</taxon>
    </lineage>
</organism>
<dbReference type="InterPro" id="IPR003594">
    <property type="entry name" value="HATPase_dom"/>
</dbReference>
<feature type="domain" description="PAC" evidence="11">
    <location>
        <begin position="281"/>
        <end position="333"/>
    </location>
</feature>
<dbReference type="CDD" id="cd00082">
    <property type="entry name" value="HisKA"/>
    <property type="match status" value="1"/>
</dbReference>
<feature type="modified residue" description="4-aspartylphosphate" evidence="6">
    <location>
        <position position="1007"/>
    </location>
</feature>
<dbReference type="SMART" id="SM00448">
    <property type="entry name" value="REC"/>
    <property type="match status" value="1"/>
</dbReference>
<dbReference type="Pfam" id="PF01590">
    <property type="entry name" value="GAF"/>
    <property type="match status" value="1"/>
</dbReference>
<dbReference type="Pfam" id="PF08448">
    <property type="entry name" value="PAS_4"/>
    <property type="match status" value="2"/>
</dbReference>
<comment type="catalytic activity">
    <reaction evidence="1">
        <text>ATP + protein L-histidine = ADP + protein N-phospho-L-histidine.</text>
        <dbReference type="EC" id="2.7.13.3"/>
    </reaction>
</comment>
<dbReference type="Gene3D" id="3.30.450.20">
    <property type="entry name" value="PAS domain"/>
    <property type="match status" value="2"/>
</dbReference>
<dbReference type="InterPro" id="IPR029016">
    <property type="entry name" value="GAF-like_dom_sf"/>
</dbReference>
<evidence type="ECO:0000313" key="13">
    <source>
        <dbReference type="Proteomes" id="UP000233256"/>
    </source>
</evidence>
<reference evidence="12 13" key="1">
    <citation type="journal article" date="2017" name="ISME J.">
        <title>Potential for microbial H2 and metal transformations associated with novel bacteria and archaea in deep terrestrial subsurface sediments.</title>
        <authorList>
            <person name="Hernsdorf A.W."/>
            <person name="Amano Y."/>
            <person name="Miyakawa K."/>
            <person name="Ise K."/>
            <person name="Suzuki Y."/>
            <person name="Anantharaman K."/>
            <person name="Probst A."/>
            <person name="Burstein D."/>
            <person name="Thomas B.C."/>
            <person name="Banfield J.F."/>
        </authorList>
    </citation>
    <scope>NUCLEOTIDE SEQUENCE [LARGE SCALE GENOMIC DNA]</scope>
    <source>
        <strain evidence="12">HGW-Wallbacteria-1</strain>
    </source>
</reference>
<evidence type="ECO:0000256" key="4">
    <source>
        <dbReference type="ARBA" id="ARBA00022679"/>
    </source>
</evidence>
<dbReference type="EC" id="2.7.13.3" evidence="2"/>
<evidence type="ECO:0000259" key="8">
    <source>
        <dbReference type="PROSITE" id="PS50109"/>
    </source>
</evidence>
<dbReference type="SUPFAM" id="SSF47384">
    <property type="entry name" value="Homodimeric domain of signal transducing histidine kinase"/>
    <property type="match status" value="1"/>
</dbReference>
<evidence type="ECO:0000256" key="6">
    <source>
        <dbReference type="PROSITE-ProRule" id="PRU00169"/>
    </source>
</evidence>
<accession>A0A2N1PKW3</accession>
<name>A0A2N1PKW3_9BACT</name>
<evidence type="ECO:0000259" key="9">
    <source>
        <dbReference type="PROSITE" id="PS50110"/>
    </source>
</evidence>
<proteinExistence type="predicted"/>
<dbReference type="EMBL" id="PGXC01000028">
    <property type="protein sequence ID" value="PKK88984.1"/>
    <property type="molecule type" value="Genomic_DNA"/>
</dbReference>
<dbReference type="Gene3D" id="1.10.287.130">
    <property type="match status" value="1"/>
</dbReference>
<dbReference type="InterPro" id="IPR013656">
    <property type="entry name" value="PAS_4"/>
</dbReference>
<dbReference type="InterPro" id="IPR001610">
    <property type="entry name" value="PAC"/>
</dbReference>
<keyword evidence="5" id="KW-0418">Kinase</keyword>
<evidence type="ECO:0000256" key="1">
    <source>
        <dbReference type="ARBA" id="ARBA00000085"/>
    </source>
</evidence>
<dbReference type="SMART" id="SM00091">
    <property type="entry name" value="PAS"/>
    <property type="match status" value="2"/>
</dbReference>
<dbReference type="Gene3D" id="3.30.450.40">
    <property type="match status" value="1"/>
</dbReference>
<feature type="domain" description="PAS" evidence="10">
    <location>
        <begin position="200"/>
        <end position="270"/>
    </location>
</feature>
<dbReference type="Gene3D" id="3.40.50.2300">
    <property type="match status" value="1"/>
</dbReference>
<dbReference type="InterPro" id="IPR004358">
    <property type="entry name" value="Sig_transdc_His_kin-like_C"/>
</dbReference>
<comment type="caution">
    <text evidence="12">The sequence shown here is derived from an EMBL/GenBank/DDBJ whole genome shotgun (WGS) entry which is preliminary data.</text>
</comment>
<dbReference type="SMART" id="SM00086">
    <property type="entry name" value="PAC"/>
    <property type="match status" value="2"/>
</dbReference>
<dbReference type="Pfam" id="PF00072">
    <property type="entry name" value="Response_reg"/>
    <property type="match status" value="1"/>
</dbReference>
<evidence type="ECO:0000256" key="3">
    <source>
        <dbReference type="ARBA" id="ARBA00022553"/>
    </source>
</evidence>
<dbReference type="PROSITE" id="PS50112">
    <property type="entry name" value="PAS"/>
    <property type="match status" value="1"/>
</dbReference>
<dbReference type="Gene3D" id="3.30.565.10">
    <property type="entry name" value="Histidine kinase-like ATPase, C-terminal domain"/>
    <property type="match status" value="1"/>
</dbReference>
<dbReference type="PROSITE" id="PS50110">
    <property type="entry name" value="RESPONSE_REGULATORY"/>
    <property type="match status" value="1"/>
</dbReference>
<dbReference type="GO" id="GO:0000155">
    <property type="term" value="F:phosphorelay sensor kinase activity"/>
    <property type="evidence" value="ECO:0007669"/>
    <property type="project" value="InterPro"/>
</dbReference>